<reference evidence="2" key="1">
    <citation type="submission" date="2013-09" db="EMBL/GenBank/DDBJ databases">
        <title>Corchorus olitorius genome sequencing.</title>
        <authorList>
            <person name="Alam M."/>
            <person name="Haque M.S."/>
            <person name="Islam M.S."/>
            <person name="Emdad E.M."/>
            <person name="Islam M.M."/>
            <person name="Ahmed B."/>
            <person name="Halim A."/>
            <person name="Hossen Q.M.M."/>
            <person name="Hossain M.Z."/>
            <person name="Ahmed R."/>
            <person name="Khan M.M."/>
            <person name="Islam R."/>
            <person name="Rashid M.M."/>
            <person name="Khan S.A."/>
            <person name="Rahman M.S."/>
            <person name="Alam M."/>
            <person name="Yahiya A.S."/>
            <person name="Khan M.S."/>
            <person name="Azam M.S."/>
            <person name="Haque T."/>
            <person name="Lashkar M.Z.H."/>
            <person name="Akhand A.I."/>
            <person name="Morshed G."/>
            <person name="Roy S."/>
            <person name="Uddin K.S."/>
            <person name="Rabeya T."/>
            <person name="Hossain A.S."/>
            <person name="Chowdhury A."/>
            <person name="Snigdha A.R."/>
            <person name="Mortoza M.S."/>
            <person name="Matin S.A."/>
            <person name="Hoque S.M.E."/>
            <person name="Islam M.K."/>
            <person name="Roy D.K."/>
            <person name="Haider R."/>
            <person name="Moosa M.M."/>
            <person name="Elias S.M."/>
            <person name="Hasan A.M."/>
            <person name="Jahan S."/>
            <person name="Shafiuddin M."/>
            <person name="Mahmood N."/>
            <person name="Shommy N.S."/>
        </authorList>
    </citation>
    <scope>NUCLEOTIDE SEQUENCE [LARGE SCALE GENOMIC DNA]</scope>
    <source>
        <strain evidence="2">cv. O-4</strain>
    </source>
</reference>
<evidence type="ECO:0000313" key="2">
    <source>
        <dbReference type="Proteomes" id="UP000187203"/>
    </source>
</evidence>
<dbReference type="Proteomes" id="UP000187203">
    <property type="component" value="Unassembled WGS sequence"/>
</dbReference>
<accession>A0A1R3KPB0</accession>
<name>A0A1R3KPB0_9ROSI</name>
<dbReference type="EMBL" id="AWUE01012541">
    <property type="protein sequence ID" value="OMP08927.1"/>
    <property type="molecule type" value="Genomic_DNA"/>
</dbReference>
<comment type="caution">
    <text evidence="1">The sequence shown here is derived from an EMBL/GenBank/DDBJ whole genome shotgun (WGS) entry which is preliminary data.</text>
</comment>
<evidence type="ECO:0000313" key="1">
    <source>
        <dbReference type="EMBL" id="OMP08927.1"/>
    </source>
</evidence>
<gene>
    <name evidence="1" type="ORF">COLO4_05986</name>
</gene>
<protein>
    <submittedName>
        <fullName evidence="1">Dicer-like protein</fullName>
    </submittedName>
</protein>
<sequence length="178" mass="20495">MKSLFLSVYTVEDIIIWIARTKVIKKIPIALVKTMSQYRGTMNTRIHPLLNKRQVTSPTIEIILLQTKSKLMMEHGRWYPEKVIGKSLIIFPGIPSPPVPPLFIQPSSLRRPFMAWKIQSSSLHPIPPHTWILTYQGTRHDLVELIPVLLPDLYAGIMAYITVRVGEWYACYNTEGCR</sequence>
<proteinExistence type="predicted"/>
<keyword evidence="2" id="KW-1185">Reference proteome</keyword>
<organism evidence="1 2">
    <name type="scientific">Corchorus olitorius</name>
    <dbReference type="NCBI Taxonomy" id="93759"/>
    <lineage>
        <taxon>Eukaryota</taxon>
        <taxon>Viridiplantae</taxon>
        <taxon>Streptophyta</taxon>
        <taxon>Embryophyta</taxon>
        <taxon>Tracheophyta</taxon>
        <taxon>Spermatophyta</taxon>
        <taxon>Magnoliopsida</taxon>
        <taxon>eudicotyledons</taxon>
        <taxon>Gunneridae</taxon>
        <taxon>Pentapetalae</taxon>
        <taxon>rosids</taxon>
        <taxon>malvids</taxon>
        <taxon>Malvales</taxon>
        <taxon>Malvaceae</taxon>
        <taxon>Grewioideae</taxon>
        <taxon>Apeibeae</taxon>
        <taxon>Corchorus</taxon>
    </lineage>
</organism>
<dbReference type="AlphaFoldDB" id="A0A1R3KPB0"/>